<evidence type="ECO:0000313" key="1">
    <source>
        <dbReference type="EMBL" id="MEP0818809.1"/>
    </source>
</evidence>
<dbReference type="RefSeq" id="WP_190433366.1">
    <property type="nucleotide sequence ID" value="NZ_JAMPKM010000010.1"/>
</dbReference>
<keyword evidence="2" id="KW-1185">Reference proteome</keyword>
<dbReference type="EMBL" id="JAMPKM010000010">
    <property type="protein sequence ID" value="MEP0818809.1"/>
    <property type="molecule type" value="Genomic_DNA"/>
</dbReference>
<dbReference type="Proteomes" id="UP001464891">
    <property type="component" value="Unassembled WGS sequence"/>
</dbReference>
<evidence type="ECO:0000313" key="2">
    <source>
        <dbReference type="Proteomes" id="UP001464891"/>
    </source>
</evidence>
<sequence>MLVFFMHGVATRNVQYADSLQSLIREEFSQQQVALPLFYASFWGDVLNDVGKLWNAVHQNLQAFQSANPQVDAQAVFRYQNFRKGFFSEFVGDAFTYLNSERGIKIRKLIAEQLSDFISRNPNETELHIVSHSLGTVVLWDALFSERFHSDDPAFEI</sequence>
<accession>A0ABV0JAZ2</accession>
<protein>
    <recommendedName>
        <fullName evidence="3">Alpha/beta hydrolase</fullName>
    </recommendedName>
</protein>
<proteinExistence type="predicted"/>
<name>A0ABV0JAZ2_9CYAN</name>
<comment type="caution">
    <text evidence="1">The sequence shown here is derived from an EMBL/GenBank/DDBJ whole genome shotgun (WGS) entry which is preliminary data.</text>
</comment>
<organism evidence="1 2">
    <name type="scientific">Trichocoleus desertorum GB2-A4</name>
    <dbReference type="NCBI Taxonomy" id="2933944"/>
    <lineage>
        <taxon>Bacteria</taxon>
        <taxon>Bacillati</taxon>
        <taxon>Cyanobacteriota</taxon>
        <taxon>Cyanophyceae</taxon>
        <taxon>Leptolyngbyales</taxon>
        <taxon>Trichocoleusaceae</taxon>
        <taxon>Trichocoleus</taxon>
    </lineage>
</organism>
<evidence type="ECO:0008006" key="3">
    <source>
        <dbReference type="Google" id="ProtNLM"/>
    </source>
</evidence>
<gene>
    <name evidence="1" type="ORF">NC998_17055</name>
</gene>
<reference evidence="1 2" key="1">
    <citation type="submission" date="2022-04" db="EMBL/GenBank/DDBJ databases">
        <title>Positive selection, recombination, and allopatry shape intraspecific diversity of widespread and dominant cyanobacteria.</title>
        <authorList>
            <person name="Wei J."/>
            <person name="Shu W."/>
            <person name="Hu C."/>
        </authorList>
    </citation>
    <scope>NUCLEOTIDE SEQUENCE [LARGE SCALE GENOMIC DNA]</scope>
    <source>
        <strain evidence="1 2">GB2-A4</strain>
    </source>
</reference>